<sequence>MMLYTFSGKIVNTCNLPHCRSLSTSEQKKDKNIAVPVFDIRRFSAVELITARYEQQAHLKKGGALKARRLAGAGSKLAADDGLAGTVRLRRGLLQKPDDEGDIFPFQDVCSRTCQESPWRIVGTNKLIRGRSSVAFCVKLQNRKTCTVRNMLSGDYEWHSQATCG</sequence>
<keyword evidence="2" id="KW-1185">Reference proteome</keyword>
<dbReference type="RefSeq" id="XP_002947737.1">
    <property type="nucleotide sequence ID" value="XM_002947691.1"/>
</dbReference>
<evidence type="ECO:0000313" key="1">
    <source>
        <dbReference type="EMBL" id="EFJ51270.1"/>
    </source>
</evidence>
<dbReference type="Proteomes" id="UP000001058">
    <property type="component" value="Unassembled WGS sequence"/>
</dbReference>
<gene>
    <name evidence="1" type="ORF">VOLCADRAFT_87909</name>
</gene>
<accession>D8TMK0</accession>
<dbReference type="InParanoid" id="D8TMK0"/>
<proteinExistence type="predicted"/>
<dbReference type="GeneID" id="9620699"/>
<dbReference type="KEGG" id="vcn:VOLCADRAFT_87909"/>
<protein>
    <submittedName>
        <fullName evidence="1">Uncharacterized protein</fullName>
    </submittedName>
</protein>
<dbReference type="EMBL" id="GL378328">
    <property type="protein sequence ID" value="EFJ51270.1"/>
    <property type="molecule type" value="Genomic_DNA"/>
</dbReference>
<reference evidence="1 2" key="1">
    <citation type="journal article" date="2010" name="Science">
        <title>Genomic analysis of organismal complexity in the multicellular green alga Volvox carteri.</title>
        <authorList>
            <person name="Prochnik S.E."/>
            <person name="Umen J."/>
            <person name="Nedelcu A.M."/>
            <person name="Hallmann A."/>
            <person name="Miller S.M."/>
            <person name="Nishii I."/>
            <person name="Ferris P."/>
            <person name="Kuo A."/>
            <person name="Mitros T."/>
            <person name="Fritz-Laylin L.K."/>
            <person name="Hellsten U."/>
            <person name="Chapman J."/>
            <person name="Simakov O."/>
            <person name="Rensing S.A."/>
            <person name="Terry A."/>
            <person name="Pangilinan J."/>
            <person name="Kapitonov V."/>
            <person name="Jurka J."/>
            <person name="Salamov A."/>
            <person name="Shapiro H."/>
            <person name="Schmutz J."/>
            <person name="Grimwood J."/>
            <person name="Lindquist E."/>
            <person name="Lucas S."/>
            <person name="Grigoriev I.V."/>
            <person name="Schmitt R."/>
            <person name="Kirk D."/>
            <person name="Rokhsar D.S."/>
        </authorList>
    </citation>
    <scope>NUCLEOTIDE SEQUENCE [LARGE SCALE GENOMIC DNA]</scope>
    <source>
        <strain evidence="2">f. Nagariensis / Eve</strain>
    </source>
</reference>
<name>D8TMK0_VOLCA</name>
<evidence type="ECO:0000313" key="2">
    <source>
        <dbReference type="Proteomes" id="UP000001058"/>
    </source>
</evidence>
<dbReference type="AlphaFoldDB" id="D8TMK0"/>
<organism evidence="2">
    <name type="scientific">Volvox carteri f. nagariensis</name>
    <dbReference type="NCBI Taxonomy" id="3068"/>
    <lineage>
        <taxon>Eukaryota</taxon>
        <taxon>Viridiplantae</taxon>
        <taxon>Chlorophyta</taxon>
        <taxon>core chlorophytes</taxon>
        <taxon>Chlorophyceae</taxon>
        <taxon>CS clade</taxon>
        <taxon>Chlamydomonadales</taxon>
        <taxon>Volvocaceae</taxon>
        <taxon>Volvox</taxon>
    </lineage>
</organism>